<dbReference type="KEGG" id="nhy:JQS43_14605"/>
<protein>
    <submittedName>
        <fullName evidence="3">Glycosyltransferase</fullName>
    </submittedName>
</protein>
<accession>A0A895YBS8</accession>
<sequence length="341" mass="36982">MNPLVSVVVPNYNGEKTLAACLAAVAAQTYPALEVIVIDDASTDRSREIAAGFDCTLVNLPENSGPAVARNRGIAASRGEILFFLDADVALAPDAVATAVRILQDRPELAGASGVYSTTPLFDDGPVERYQVLHAHYWRARNAGLVKAGYFSLGAFRREVIAEVGGFDDHLPANFNEDTEYGYRIAQRHPMLLTTGIRGHHDDDDRLLPIMRKFYRRVSSVVPLVLAERGRGTTGEMAHRPREVVTAGLTLGLLVLAPLSTWLLLGALASLVAFACAEPRMVRFVRREAGLRFIPFFLTVHFVLNVTVGVAAAVGLLRYAASPSFRRLYQHSATPTAATAT</sequence>
<dbReference type="AlphaFoldDB" id="A0A895YBS8"/>
<keyword evidence="1" id="KW-0472">Membrane</keyword>
<feature type="domain" description="Glycosyltransferase 2-like" evidence="2">
    <location>
        <begin position="6"/>
        <end position="140"/>
    </location>
</feature>
<keyword evidence="1" id="KW-1133">Transmembrane helix</keyword>
<feature type="transmembrane region" description="Helical" evidence="1">
    <location>
        <begin position="293"/>
        <end position="317"/>
    </location>
</feature>
<keyword evidence="1" id="KW-0812">Transmembrane</keyword>
<dbReference type="RefSeq" id="WP_239674948.1">
    <property type="nucleotide sequence ID" value="NZ_CP070499.1"/>
</dbReference>
<dbReference type="EMBL" id="CP070499">
    <property type="protein sequence ID" value="QSB12903.1"/>
    <property type="molecule type" value="Genomic_DNA"/>
</dbReference>
<evidence type="ECO:0000256" key="1">
    <source>
        <dbReference type="SAM" id="Phobius"/>
    </source>
</evidence>
<feature type="transmembrane region" description="Helical" evidence="1">
    <location>
        <begin position="247"/>
        <end position="273"/>
    </location>
</feature>
<dbReference type="CDD" id="cd00761">
    <property type="entry name" value="Glyco_tranf_GTA_type"/>
    <property type="match status" value="1"/>
</dbReference>
<dbReference type="InterPro" id="IPR001173">
    <property type="entry name" value="Glyco_trans_2-like"/>
</dbReference>
<dbReference type="Pfam" id="PF00535">
    <property type="entry name" value="Glycos_transf_2"/>
    <property type="match status" value="1"/>
</dbReference>
<dbReference type="SUPFAM" id="SSF53448">
    <property type="entry name" value="Nucleotide-diphospho-sugar transferases"/>
    <property type="match status" value="1"/>
</dbReference>
<name>A0A895YBS8_9ACTN</name>
<proteinExistence type="predicted"/>
<evidence type="ECO:0000313" key="4">
    <source>
        <dbReference type="Proteomes" id="UP000662857"/>
    </source>
</evidence>
<keyword evidence="4" id="KW-1185">Reference proteome</keyword>
<dbReference type="Proteomes" id="UP000662857">
    <property type="component" value="Chromosome"/>
</dbReference>
<evidence type="ECO:0000259" key="2">
    <source>
        <dbReference type="Pfam" id="PF00535"/>
    </source>
</evidence>
<dbReference type="InterPro" id="IPR029044">
    <property type="entry name" value="Nucleotide-diphossugar_trans"/>
</dbReference>
<dbReference type="Gene3D" id="3.90.550.10">
    <property type="entry name" value="Spore Coat Polysaccharide Biosynthesis Protein SpsA, Chain A"/>
    <property type="match status" value="1"/>
</dbReference>
<dbReference type="PANTHER" id="PTHR43685:SF2">
    <property type="entry name" value="GLYCOSYLTRANSFERASE 2-LIKE DOMAIN-CONTAINING PROTEIN"/>
    <property type="match status" value="1"/>
</dbReference>
<dbReference type="InterPro" id="IPR050834">
    <property type="entry name" value="Glycosyltransf_2"/>
</dbReference>
<evidence type="ECO:0000313" key="3">
    <source>
        <dbReference type="EMBL" id="QSB12903.1"/>
    </source>
</evidence>
<dbReference type="PANTHER" id="PTHR43685">
    <property type="entry name" value="GLYCOSYLTRANSFERASE"/>
    <property type="match status" value="1"/>
</dbReference>
<reference evidence="3" key="1">
    <citation type="submission" date="2021-02" db="EMBL/GenBank/DDBJ databases">
        <title>Natrosporangium hydrolyticum gen. nov., sp. nov, a haloalkaliphilic actinobacterium from a soda solonchak soil.</title>
        <authorList>
            <person name="Sorokin D.Y."/>
            <person name="Khijniak T.V."/>
            <person name="Zakharycheva A.P."/>
            <person name="Boueva O.V."/>
            <person name="Ariskina E.V."/>
            <person name="Hahnke R.L."/>
            <person name="Bunk B."/>
            <person name="Sproer C."/>
            <person name="Schumann P."/>
            <person name="Evtushenko L.I."/>
            <person name="Kublanov I.V."/>
        </authorList>
    </citation>
    <scope>NUCLEOTIDE SEQUENCE</scope>
    <source>
        <strain evidence="3">DSM 106523</strain>
    </source>
</reference>
<gene>
    <name evidence="3" type="ORF">JQS43_14605</name>
</gene>
<organism evidence="3 4">
    <name type="scientific">Natronosporangium hydrolyticum</name>
    <dbReference type="NCBI Taxonomy" id="2811111"/>
    <lineage>
        <taxon>Bacteria</taxon>
        <taxon>Bacillati</taxon>
        <taxon>Actinomycetota</taxon>
        <taxon>Actinomycetes</taxon>
        <taxon>Micromonosporales</taxon>
        <taxon>Micromonosporaceae</taxon>
        <taxon>Natronosporangium</taxon>
    </lineage>
</organism>